<protein>
    <submittedName>
        <fullName evidence="1">Uncharacterized protein</fullName>
    </submittedName>
</protein>
<keyword evidence="2" id="KW-1185">Reference proteome</keyword>
<comment type="caution">
    <text evidence="1">The sequence shown here is derived from an EMBL/GenBank/DDBJ whole genome shotgun (WGS) entry which is preliminary data.</text>
</comment>
<organism evidence="1 2">
    <name type="scientific">Datura stramonium</name>
    <name type="common">Jimsonweed</name>
    <name type="synonym">Common thornapple</name>
    <dbReference type="NCBI Taxonomy" id="4076"/>
    <lineage>
        <taxon>Eukaryota</taxon>
        <taxon>Viridiplantae</taxon>
        <taxon>Streptophyta</taxon>
        <taxon>Embryophyta</taxon>
        <taxon>Tracheophyta</taxon>
        <taxon>Spermatophyta</taxon>
        <taxon>Magnoliopsida</taxon>
        <taxon>eudicotyledons</taxon>
        <taxon>Gunneridae</taxon>
        <taxon>Pentapetalae</taxon>
        <taxon>asterids</taxon>
        <taxon>lamiids</taxon>
        <taxon>Solanales</taxon>
        <taxon>Solanaceae</taxon>
        <taxon>Solanoideae</taxon>
        <taxon>Datureae</taxon>
        <taxon>Datura</taxon>
    </lineage>
</organism>
<proteinExistence type="predicted"/>
<dbReference type="Proteomes" id="UP000823775">
    <property type="component" value="Unassembled WGS sequence"/>
</dbReference>
<sequence>MFVPVEVSSLSDSDNSSLLHDHQSAELIEDYTDSDANFMDGHSPYSLDLVEVSTQEPVIEEPLVEVPVNNVYVLQQPLIEVLVIVEVPADL</sequence>
<accession>A0ABS8UZK3</accession>
<name>A0ABS8UZK3_DATST</name>
<dbReference type="EMBL" id="JACEIK010003095">
    <property type="protein sequence ID" value="MCD9640273.1"/>
    <property type="molecule type" value="Genomic_DNA"/>
</dbReference>
<reference evidence="1 2" key="1">
    <citation type="journal article" date="2021" name="BMC Genomics">
        <title>Datura genome reveals duplications of psychoactive alkaloid biosynthetic genes and high mutation rate following tissue culture.</title>
        <authorList>
            <person name="Rajewski A."/>
            <person name="Carter-House D."/>
            <person name="Stajich J."/>
            <person name="Litt A."/>
        </authorList>
    </citation>
    <scope>NUCLEOTIDE SEQUENCE [LARGE SCALE GENOMIC DNA]</scope>
    <source>
        <strain evidence="1">AR-01</strain>
    </source>
</reference>
<evidence type="ECO:0000313" key="2">
    <source>
        <dbReference type="Proteomes" id="UP000823775"/>
    </source>
</evidence>
<evidence type="ECO:0000313" key="1">
    <source>
        <dbReference type="EMBL" id="MCD9640273.1"/>
    </source>
</evidence>
<gene>
    <name evidence="1" type="ORF">HAX54_025474</name>
</gene>